<dbReference type="InterPro" id="IPR043767">
    <property type="entry name" value="DUF5713"/>
</dbReference>
<name>A0ABS0NBD7_9NEIS</name>
<reference evidence="1 2" key="1">
    <citation type="submission" date="2020-09" db="EMBL/GenBank/DDBJ databases">
        <title>Eikenella S3660 sp. nov., isolated from a throat swab.</title>
        <authorList>
            <person name="Buhl M."/>
        </authorList>
    </citation>
    <scope>NUCLEOTIDE SEQUENCE [LARGE SCALE GENOMIC DNA]</scope>
    <source>
        <strain evidence="1 2">S3360</strain>
    </source>
</reference>
<organism evidence="1 2">
    <name type="scientific">Eikenella glucosivorans</name>
    <dbReference type="NCBI Taxonomy" id="2766967"/>
    <lineage>
        <taxon>Bacteria</taxon>
        <taxon>Pseudomonadati</taxon>
        <taxon>Pseudomonadota</taxon>
        <taxon>Betaproteobacteria</taxon>
        <taxon>Neisseriales</taxon>
        <taxon>Neisseriaceae</taxon>
        <taxon>Eikenella</taxon>
    </lineage>
</organism>
<evidence type="ECO:0000313" key="1">
    <source>
        <dbReference type="EMBL" id="MBH5329611.1"/>
    </source>
</evidence>
<proteinExistence type="predicted"/>
<comment type="caution">
    <text evidence="1">The sequence shown here is derived from an EMBL/GenBank/DDBJ whole genome shotgun (WGS) entry which is preliminary data.</text>
</comment>
<accession>A0ABS0NBD7</accession>
<evidence type="ECO:0000313" key="2">
    <source>
        <dbReference type="Proteomes" id="UP000768471"/>
    </source>
</evidence>
<dbReference type="Proteomes" id="UP000768471">
    <property type="component" value="Unassembled WGS sequence"/>
</dbReference>
<keyword evidence="2" id="KW-1185">Reference proteome</keyword>
<gene>
    <name evidence="1" type="ORF">H9Q10_08020</name>
</gene>
<dbReference type="EMBL" id="JACSGR010000005">
    <property type="protein sequence ID" value="MBH5329611.1"/>
    <property type="molecule type" value="Genomic_DNA"/>
</dbReference>
<dbReference type="RefSeq" id="WP_238480173.1">
    <property type="nucleotide sequence ID" value="NZ_JACSGR010000005.1"/>
</dbReference>
<dbReference type="Pfam" id="PF18977">
    <property type="entry name" value="DUF5713"/>
    <property type="match status" value="1"/>
</dbReference>
<protein>
    <submittedName>
        <fullName evidence="1">Uncharacterized protein</fullName>
    </submittedName>
</protein>
<sequence length="114" mass="13045">MSRHNLQNPELADYTFLQSLYNDNSFPFEFVQRGEEILADTCRRIEAEPPADADSLYILTQAAAERFNNLRDEFDIEGGNILRDALADDLAYIAQCYGIYDADIDQLTATQDNW</sequence>